<dbReference type="InterPro" id="IPR017946">
    <property type="entry name" value="PLC-like_Pdiesterase_TIM-brl"/>
</dbReference>
<evidence type="ECO:0000313" key="3">
    <source>
        <dbReference type="Proteomes" id="UP001338582"/>
    </source>
</evidence>
<dbReference type="PANTHER" id="PTHR43805">
    <property type="entry name" value="GLYCEROPHOSPHORYL DIESTER PHOSPHODIESTERASE"/>
    <property type="match status" value="1"/>
</dbReference>
<dbReference type="EMBL" id="CP138897">
    <property type="protein sequence ID" value="WPK25864.1"/>
    <property type="molecule type" value="Genomic_DNA"/>
</dbReference>
<evidence type="ECO:0000259" key="1">
    <source>
        <dbReference type="PROSITE" id="PS51704"/>
    </source>
</evidence>
<dbReference type="RefSeq" id="XP_062878246.1">
    <property type="nucleotide sequence ID" value="XM_063022176.1"/>
</dbReference>
<organism evidence="2 3">
    <name type="scientific">Australozyma saopauloensis</name>
    <dbReference type="NCBI Taxonomy" id="291208"/>
    <lineage>
        <taxon>Eukaryota</taxon>
        <taxon>Fungi</taxon>
        <taxon>Dikarya</taxon>
        <taxon>Ascomycota</taxon>
        <taxon>Saccharomycotina</taxon>
        <taxon>Pichiomycetes</taxon>
        <taxon>Metschnikowiaceae</taxon>
        <taxon>Australozyma</taxon>
    </lineage>
</organism>
<proteinExistence type="predicted"/>
<sequence length="358" mass="41758">MVLNRCLVVGHRGFKAKYTENTLNGFYQCFQTGAKSFETDVWTTKDHVLVISHDVNTKRIFCDEDGNEADYNILETDYEVLKPLRTIASGEPLLKFTDVLEWFLAYVKQHEAENDYRIMLDLKAANPPVILKLLMKDMLSVHPDLSWWFSRIQFGVWHMRFVKYLNQDPEIQSLLQEAGSHKGYKQFDLLHISLNWQSSMLFLSYNEYLNSLPKDRFKFKVTGVSIIYTSTWSPSFVKYFLPAIKKQNLSLYSWTINLRLQLEYFRHLCSFATIHEYGIITDHPDKLESLCDAEVVNVGTPKASFFQLLLSYILNAIIRMPKVDDGSFESPVDPMKAHPARMTLGRRMFAFLQHMNVF</sequence>
<dbReference type="InterPro" id="IPR030395">
    <property type="entry name" value="GP_PDE_dom"/>
</dbReference>
<accession>A0AAX4HBQ0</accession>
<dbReference type="KEGG" id="asau:88174262"/>
<dbReference type="PROSITE" id="PS51704">
    <property type="entry name" value="GP_PDE"/>
    <property type="match status" value="1"/>
</dbReference>
<dbReference type="GeneID" id="88174262"/>
<feature type="domain" description="GP-PDE" evidence="1">
    <location>
        <begin position="6"/>
        <end position="291"/>
    </location>
</feature>
<dbReference type="PROSITE" id="PS50007">
    <property type="entry name" value="PIPLC_X_DOMAIN"/>
    <property type="match status" value="1"/>
</dbReference>
<protein>
    <recommendedName>
        <fullName evidence="1">GP-PDE domain-containing protein</fullName>
    </recommendedName>
</protein>
<dbReference type="SUPFAM" id="SSF51695">
    <property type="entry name" value="PLC-like phosphodiesterases"/>
    <property type="match status" value="1"/>
</dbReference>
<dbReference type="PANTHER" id="PTHR43805:SF1">
    <property type="entry name" value="GP-PDE DOMAIN-CONTAINING PROTEIN"/>
    <property type="match status" value="1"/>
</dbReference>
<dbReference type="Pfam" id="PF03009">
    <property type="entry name" value="GDPD"/>
    <property type="match status" value="1"/>
</dbReference>
<keyword evidence="3" id="KW-1185">Reference proteome</keyword>
<dbReference type="GO" id="GO:0008081">
    <property type="term" value="F:phosphoric diester hydrolase activity"/>
    <property type="evidence" value="ECO:0007669"/>
    <property type="project" value="InterPro"/>
</dbReference>
<dbReference type="Proteomes" id="UP001338582">
    <property type="component" value="Chromosome 4"/>
</dbReference>
<dbReference type="AlphaFoldDB" id="A0AAX4HBQ0"/>
<dbReference type="Gene3D" id="3.20.20.190">
    <property type="entry name" value="Phosphatidylinositol (PI) phosphodiesterase"/>
    <property type="match status" value="1"/>
</dbReference>
<name>A0AAX4HBQ0_9ASCO</name>
<reference evidence="2 3" key="1">
    <citation type="submission" date="2023-10" db="EMBL/GenBank/DDBJ databases">
        <title>Draft Genome Sequence of Candida saopaulonensis from a very Premature Infant with Sepsis.</title>
        <authorList>
            <person name="Ning Y."/>
            <person name="Dai R."/>
            <person name="Xiao M."/>
            <person name="Xu Y."/>
            <person name="Yan Q."/>
            <person name="Zhang L."/>
        </authorList>
    </citation>
    <scope>NUCLEOTIDE SEQUENCE [LARGE SCALE GENOMIC DNA]</scope>
    <source>
        <strain evidence="2 3">19XY460</strain>
    </source>
</reference>
<dbReference type="GO" id="GO:0006629">
    <property type="term" value="P:lipid metabolic process"/>
    <property type="evidence" value="ECO:0007669"/>
    <property type="project" value="InterPro"/>
</dbReference>
<gene>
    <name evidence="2" type="ORF">PUMCH_003198</name>
</gene>
<evidence type="ECO:0000313" key="2">
    <source>
        <dbReference type="EMBL" id="WPK25864.1"/>
    </source>
</evidence>